<proteinExistence type="predicted"/>
<name>A0ACA9M7A4_9GLOM</name>
<dbReference type="EMBL" id="CAJVPT010010904">
    <property type="protein sequence ID" value="CAG8574547.1"/>
    <property type="molecule type" value="Genomic_DNA"/>
</dbReference>
<keyword evidence="2" id="KW-1185">Reference proteome</keyword>
<dbReference type="Proteomes" id="UP000789525">
    <property type="component" value="Unassembled WGS sequence"/>
</dbReference>
<comment type="caution">
    <text evidence="1">The sequence shown here is derived from an EMBL/GenBank/DDBJ whole genome shotgun (WGS) entry which is preliminary data.</text>
</comment>
<protein>
    <submittedName>
        <fullName evidence="1">6288_t:CDS:1</fullName>
    </submittedName>
</protein>
<reference evidence="1" key="1">
    <citation type="submission" date="2021-06" db="EMBL/GenBank/DDBJ databases">
        <authorList>
            <person name="Kallberg Y."/>
            <person name="Tangrot J."/>
            <person name="Rosling A."/>
        </authorList>
    </citation>
    <scope>NUCLEOTIDE SEQUENCE</scope>
    <source>
        <strain evidence="1">CL356</strain>
    </source>
</reference>
<accession>A0ACA9M7A4</accession>
<gene>
    <name evidence="1" type="ORF">ACOLOM_LOCUS5733</name>
</gene>
<evidence type="ECO:0000313" key="1">
    <source>
        <dbReference type="EMBL" id="CAG8574547.1"/>
    </source>
</evidence>
<organism evidence="1 2">
    <name type="scientific">Acaulospora colombiana</name>
    <dbReference type="NCBI Taxonomy" id="27376"/>
    <lineage>
        <taxon>Eukaryota</taxon>
        <taxon>Fungi</taxon>
        <taxon>Fungi incertae sedis</taxon>
        <taxon>Mucoromycota</taxon>
        <taxon>Glomeromycotina</taxon>
        <taxon>Glomeromycetes</taxon>
        <taxon>Diversisporales</taxon>
        <taxon>Acaulosporaceae</taxon>
        <taxon>Acaulospora</taxon>
    </lineage>
</organism>
<feature type="non-terminal residue" evidence="1">
    <location>
        <position position="1"/>
    </location>
</feature>
<evidence type="ECO:0000313" key="2">
    <source>
        <dbReference type="Proteomes" id="UP000789525"/>
    </source>
</evidence>
<sequence length="411" mass="46666">GFAYSNISNPEIITNNEWSGRIDQYKTNTVLQYDSSGKHVEEWGYPALAKPPTANVDNSKRPVELFKLYLGDIPEEEKPPLPDGLTYDKAIIDYLHELAEAAAIYCMKYFKDEVANIIRRKFLICDVGGGTVDLTVRKLVGGKRLSELTECTGDYCGGSYVDQEFVKYVGRKVGNMDDYKNIELDLEEVCPALKQYVEGANRMKLEKDEWIMEFDFETVKAMFDPVIGKIIRLIRAQLDASGSLSAMFLVGGFSESKYLQSRVKEEFSKNIRYISVPPQPITSILRGAVEYGLNVQIIKNRVLKYTYGIRCSYNARILNSFFRMATRGTKVDNDIRIKFDVYYTKKHNGDYTTDEGMNLLGTFTIDCPDPELGLRRPIDFSLRFGESEIIATAVNRTNGRSYNCSLALDFV</sequence>